<dbReference type="AlphaFoldDB" id="A0A8X7ZEK0"/>
<comment type="caution">
    <text evidence="2">The sequence shown here is derived from an EMBL/GenBank/DDBJ whole genome shotgun (WGS) entry which is preliminary data.</text>
</comment>
<dbReference type="EMBL" id="JAAWWB010000015">
    <property type="protein sequence ID" value="KAG6765003.1"/>
    <property type="molecule type" value="Genomic_DNA"/>
</dbReference>
<feature type="transmembrane region" description="Helical" evidence="1">
    <location>
        <begin position="36"/>
        <end position="54"/>
    </location>
</feature>
<dbReference type="Proteomes" id="UP000886885">
    <property type="component" value="Chromosome 8A"/>
</dbReference>
<protein>
    <submittedName>
        <fullName evidence="2">Uncharacterized protein</fullName>
    </submittedName>
</protein>
<accession>A0A8X7ZEK0</accession>
<reference evidence="2" key="1">
    <citation type="journal article" date="2020" name="bioRxiv">
        <title>Hybrid origin of Populus tomentosa Carr. identified through genome sequencing and phylogenomic analysis.</title>
        <authorList>
            <person name="An X."/>
            <person name="Gao K."/>
            <person name="Chen Z."/>
            <person name="Li J."/>
            <person name="Yang X."/>
            <person name="Yang X."/>
            <person name="Zhou J."/>
            <person name="Guo T."/>
            <person name="Zhao T."/>
            <person name="Huang S."/>
            <person name="Miao D."/>
            <person name="Khan W.U."/>
            <person name="Rao P."/>
            <person name="Ye M."/>
            <person name="Lei B."/>
            <person name="Liao W."/>
            <person name="Wang J."/>
            <person name="Ji L."/>
            <person name="Li Y."/>
            <person name="Guo B."/>
            <person name="Mustafa N.S."/>
            <person name="Li S."/>
            <person name="Yun Q."/>
            <person name="Keller S.R."/>
            <person name="Mao J."/>
            <person name="Zhang R."/>
            <person name="Strauss S.H."/>
        </authorList>
    </citation>
    <scope>NUCLEOTIDE SEQUENCE</scope>
    <source>
        <strain evidence="2">GM15</strain>
        <tissue evidence="2">Leaf</tissue>
    </source>
</reference>
<keyword evidence="1" id="KW-1133">Transmembrane helix</keyword>
<keyword evidence="3" id="KW-1185">Reference proteome</keyword>
<name>A0A8X7ZEK0_POPTO</name>
<keyword evidence="1" id="KW-0472">Membrane</keyword>
<evidence type="ECO:0000256" key="1">
    <source>
        <dbReference type="SAM" id="Phobius"/>
    </source>
</evidence>
<keyword evidence="1" id="KW-0812">Transmembrane</keyword>
<evidence type="ECO:0000313" key="2">
    <source>
        <dbReference type="EMBL" id="KAG6765003.1"/>
    </source>
</evidence>
<evidence type="ECO:0000313" key="3">
    <source>
        <dbReference type="Proteomes" id="UP000886885"/>
    </source>
</evidence>
<proteinExistence type="predicted"/>
<sequence length="81" mass="9497">MYNKKQIFSITREFFSFSLFISPIDNHWRKSPRFSFRNLTLSSLSTFFLTVVGFKHHLRFFRRSGNVKVLQGTCNGTGQVS</sequence>
<gene>
    <name evidence="2" type="ORF">POTOM_029017</name>
</gene>
<organism evidence="2 3">
    <name type="scientific">Populus tomentosa</name>
    <name type="common">Chinese white poplar</name>
    <dbReference type="NCBI Taxonomy" id="118781"/>
    <lineage>
        <taxon>Eukaryota</taxon>
        <taxon>Viridiplantae</taxon>
        <taxon>Streptophyta</taxon>
        <taxon>Embryophyta</taxon>
        <taxon>Tracheophyta</taxon>
        <taxon>Spermatophyta</taxon>
        <taxon>Magnoliopsida</taxon>
        <taxon>eudicotyledons</taxon>
        <taxon>Gunneridae</taxon>
        <taxon>Pentapetalae</taxon>
        <taxon>rosids</taxon>
        <taxon>fabids</taxon>
        <taxon>Malpighiales</taxon>
        <taxon>Salicaceae</taxon>
        <taxon>Saliceae</taxon>
        <taxon>Populus</taxon>
    </lineage>
</organism>